<feature type="compositionally biased region" description="Polar residues" evidence="1">
    <location>
        <begin position="207"/>
        <end position="242"/>
    </location>
</feature>
<reference evidence="2" key="1">
    <citation type="submission" date="2014-12" db="EMBL/GenBank/DDBJ databases">
        <title>Insight into the proteome of Arion vulgaris.</title>
        <authorList>
            <person name="Aradska J."/>
            <person name="Bulat T."/>
            <person name="Smidak R."/>
            <person name="Sarate P."/>
            <person name="Gangsoo J."/>
            <person name="Sialana F."/>
            <person name="Bilban M."/>
            <person name="Lubec G."/>
        </authorList>
    </citation>
    <scope>NUCLEOTIDE SEQUENCE</scope>
    <source>
        <tissue evidence="2">Skin</tissue>
    </source>
</reference>
<accession>A0A0B6YZC8</accession>
<dbReference type="EMBL" id="HACG01014748">
    <property type="protein sequence ID" value="CEK61613.1"/>
    <property type="molecule type" value="Transcribed_RNA"/>
</dbReference>
<feature type="compositionally biased region" description="Polar residues" evidence="1">
    <location>
        <begin position="271"/>
        <end position="288"/>
    </location>
</feature>
<name>A0A0B6YZC8_9EUPU</name>
<evidence type="ECO:0000313" key="2">
    <source>
        <dbReference type="EMBL" id="CEK61613.1"/>
    </source>
</evidence>
<feature type="compositionally biased region" description="Polar residues" evidence="1">
    <location>
        <begin position="98"/>
        <end position="110"/>
    </location>
</feature>
<organism evidence="2">
    <name type="scientific">Arion vulgaris</name>
    <dbReference type="NCBI Taxonomy" id="1028688"/>
    <lineage>
        <taxon>Eukaryota</taxon>
        <taxon>Metazoa</taxon>
        <taxon>Spiralia</taxon>
        <taxon>Lophotrochozoa</taxon>
        <taxon>Mollusca</taxon>
        <taxon>Gastropoda</taxon>
        <taxon>Heterobranchia</taxon>
        <taxon>Euthyneura</taxon>
        <taxon>Panpulmonata</taxon>
        <taxon>Eupulmonata</taxon>
        <taxon>Stylommatophora</taxon>
        <taxon>Helicina</taxon>
        <taxon>Arionoidea</taxon>
        <taxon>Arionidae</taxon>
        <taxon>Arion</taxon>
    </lineage>
</organism>
<proteinExistence type="predicted"/>
<feature type="region of interest" description="Disordered" evidence="1">
    <location>
        <begin position="45"/>
        <end position="117"/>
    </location>
</feature>
<feature type="compositionally biased region" description="Polar residues" evidence="1">
    <location>
        <begin position="71"/>
        <end position="81"/>
    </location>
</feature>
<dbReference type="AlphaFoldDB" id="A0A0B6YZC8"/>
<feature type="compositionally biased region" description="Low complexity" evidence="1">
    <location>
        <begin position="168"/>
        <end position="180"/>
    </location>
</feature>
<gene>
    <name evidence="2" type="primary">ORF42737</name>
</gene>
<feature type="region of interest" description="Disordered" evidence="1">
    <location>
        <begin position="135"/>
        <end position="346"/>
    </location>
</feature>
<feature type="non-terminal residue" evidence="2">
    <location>
        <position position="346"/>
    </location>
</feature>
<feature type="non-terminal residue" evidence="2">
    <location>
        <position position="1"/>
    </location>
</feature>
<feature type="compositionally biased region" description="Low complexity" evidence="1">
    <location>
        <begin position="249"/>
        <end position="260"/>
    </location>
</feature>
<protein>
    <submittedName>
        <fullName evidence="2">Uncharacterized protein</fullName>
    </submittedName>
</protein>
<feature type="compositionally biased region" description="Polar residues" evidence="1">
    <location>
        <begin position="45"/>
        <end position="60"/>
    </location>
</feature>
<feature type="compositionally biased region" description="Acidic residues" evidence="1">
    <location>
        <begin position="311"/>
        <end position="325"/>
    </location>
</feature>
<evidence type="ECO:0000256" key="1">
    <source>
        <dbReference type="SAM" id="MobiDB-lite"/>
    </source>
</evidence>
<sequence>IDSGLMSVMYTRTDSTCSDAVPSHERLYSPDMRGKEDYLVLSQDSFSQPGKVSPTSQPSVAMSRKSKLSFPRTNPNFTGLTRRNEAQSPGVYKKISSADIQHSEGSSSGVQDAAVRAMSRSGDNHACVGVQTSQSLCDPHTEPQSSRFSHSSSTMTHNPTPPHHNRSDSYTSHSSSSRAHSMYRDQQHQIIKQQHRPEATYVRPQDSRSSQGSTRNFSDMYSSQGSLRNLQESSRSEGQNKSVYHERSSSQLSQQSTSLTGENDEPDYANLPTSKTPASNNKVKQFSIDSGIAPAAMTDSPRFFHSYGVDYGDEDIDDNNDEDNEDYNKENVQIRKNSCPDYDSVP</sequence>